<evidence type="ECO:0000256" key="5">
    <source>
        <dbReference type="ARBA" id="ARBA00022692"/>
    </source>
</evidence>
<feature type="transmembrane region" description="Helical" evidence="10">
    <location>
        <begin position="131"/>
        <end position="151"/>
    </location>
</feature>
<comment type="function">
    <text evidence="1 10">Role in flagellar biosynthesis.</text>
</comment>
<dbReference type="PRINTS" id="PR00953">
    <property type="entry name" value="TYPE3IMRPROT"/>
</dbReference>
<dbReference type="NCBIfam" id="TIGR01400">
    <property type="entry name" value="fliR"/>
    <property type="match status" value="1"/>
</dbReference>
<feature type="transmembrane region" description="Helical" evidence="10">
    <location>
        <begin position="12"/>
        <end position="32"/>
    </location>
</feature>
<keyword evidence="11" id="KW-0282">Flagellum</keyword>
<keyword evidence="5 10" id="KW-0812">Transmembrane</keyword>
<keyword evidence="8 10" id="KW-0975">Bacterial flagellum</keyword>
<dbReference type="InterPro" id="IPR006303">
    <property type="entry name" value="FliR"/>
</dbReference>
<proteinExistence type="inferred from homology"/>
<dbReference type="Proteomes" id="UP001060414">
    <property type="component" value="Chromosome"/>
</dbReference>
<evidence type="ECO:0000256" key="4">
    <source>
        <dbReference type="ARBA" id="ARBA00022475"/>
    </source>
</evidence>
<reference evidence="11" key="1">
    <citation type="journal article" date="2022" name="Environ. Microbiol.">
        <title>Geoalkalibacter halelectricus SAP #1 sp. nov. possessing extracellular electron transfer and mineral#reducing capabilities from a haloalkaline environment.</title>
        <authorList>
            <person name="Yadav S."/>
            <person name="Singh R."/>
            <person name="Sundharam S.S."/>
            <person name="Chaudhary S."/>
            <person name="Krishnamurthi S."/>
            <person name="Patil S.A."/>
        </authorList>
    </citation>
    <scope>NUCLEOTIDE SEQUENCE</scope>
    <source>
        <strain evidence="11">SAP-1</strain>
    </source>
</reference>
<dbReference type="EMBL" id="CP092109">
    <property type="protein sequence ID" value="UWZ78360.1"/>
    <property type="molecule type" value="Genomic_DNA"/>
</dbReference>
<protein>
    <recommendedName>
        <fullName evidence="3 9">Flagellar biosynthetic protein FliR</fullName>
    </recommendedName>
</protein>
<comment type="similarity">
    <text evidence="2 10">Belongs to the FliR/MopE/SpaR family.</text>
</comment>
<feature type="transmembrane region" description="Helical" evidence="10">
    <location>
        <begin position="38"/>
        <end position="58"/>
    </location>
</feature>
<dbReference type="InterPro" id="IPR002010">
    <property type="entry name" value="T3SS_IM_R"/>
</dbReference>
<evidence type="ECO:0000313" key="11">
    <source>
        <dbReference type="EMBL" id="UWZ78360.1"/>
    </source>
</evidence>
<dbReference type="PANTHER" id="PTHR30065">
    <property type="entry name" value="FLAGELLAR BIOSYNTHETIC PROTEIN FLIR"/>
    <property type="match status" value="1"/>
</dbReference>
<dbReference type="RefSeq" id="WP_260746709.1">
    <property type="nucleotide sequence ID" value="NZ_CP092109.1"/>
</dbReference>
<feature type="transmembrane region" description="Helical" evidence="10">
    <location>
        <begin position="190"/>
        <end position="208"/>
    </location>
</feature>
<dbReference type="Pfam" id="PF01311">
    <property type="entry name" value="Bac_export_1"/>
    <property type="match status" value="1"/>
</dbReference>
<keyword evidence="4 10" id="KW-1003">Cell membrane</keyword>
<gene>
    <name evidence="11" type="primary">fliR</name>
    <name evidence="11" type="ORF">L9S41_11740</name>
</gene>
<keyword evidence="7 10" id="KW-0472">Membrane</keyword>
<evidence type="ECO:0000256" key="3">
    <source>
        <dbReference type="ARBA" id="ARBA00021717"/>
    </source>
</evidence>
<evidence type="ECO:0000256" key="10">
    <source>
        <dbReference type="RuleBase" id="RU362071"/>
    </source>
</evidence>
<keyword evidence="11" id="KW-0969">Cilium</keyword>
<feature type="transmembrane region" description="Helical" evidence="10">
    <location>
        <begin position="220"/>
        <end position="241"/>
    </location>
</feature>
<evidence type="ECO:0000256" key="2">
    <source>
        <dbReference type="ARBA" id="ARBA00009772"/>
    </source>
</evidence>
<sequence>MELLLLPVDRFQSFLVCLARVGTLVAVLPVFSGGQVPAQVRVGLAVILSLVVFPRALVHIPEVSFDPIGLALLILSEALIGLLFGFIAQFVFSAVELGGTVISYQMGFAAANVFDPQTQRQVSVVPQFQNILAILIFLSLDLHHMFLRVLAESYALLTPGQANLSQGALGYVIELSSTIFVLGVKLAAPVLAVLILLSVVLGVMARVFPQLNVFFLSFPIKIALSLIIIGATMNLTAAILIREFNGLGEHFLSILRLL</sequence>
<evidence type="ECO:0000256" key="9">
    <source>
        <dbReference type="NCBIfam" id="TIGR01400"/>
    </source>
</evidence>
<accession>A0ABY5ZGR1</accession>
<dbReference type="PANTHER" id="PTHR30065:SF1">
    <property type="entry name" value="SURFACE PRESENTATION OF ANTIGENS PROTEIN SPAR"/>
    <property type="match status" value="1"/>
</dbReference>
<evidence type="ECO:0000256" key="1">
    <source>
        <dbReference type="ARBA" id="ARBA00002578"/>
    </source>
</evidence>
<evidence type="ECO:0000256" key="7">
    <source>
        <dbReference type="ARBA" id="ARBA00023136"/>
    </source>
</evidence>
<organism evidence="11 12">
    <name type="scientific">Geoalkalibacter halelectricus</name>
    <dbReference type="NCBI Taxonomy" id="2847045"/>
    <lineage>
        <taxon>Bacteria</taxon>
        <taxon>Pseudomonadati</taxon>
        <taxon>Thermodesulfobacteriota</taxon>
        <taxon>Desulfuromonadia</taxon>
        <taxon>Desulfuromonadales</taxon>
        <taxon>Geoalkalibacteraceae</taxon>
        <taxon>Geoalkalibacter</taxon>
    </lineage>
</organism>
<evidence type="ECO:0000313" key="12">
    <source>
        <dbReference type="Proteomes" id="UP001060414"/>
    </source>
</evidence>
<name>A0ABY5ZGR1_9BACT</name>
<keyword evidence="11" id="KW-0966">Cell projection</keyword>
<keyword evidence="6 10" id="KW-1133">Transmembrane helix</keyword>
<feature type="transmembrane region" description="Helical" evidence="10">
    <location>
        <begin position="70"/>
        <end position="92"/>
    </location>
</feature>
<keyword evidence="12" id="KW-1185">Reference proteome</keyword>
<evidence type="ECO:0000256" key="8">
    <source>
        <dbReference type="ARBA" id="ARBA00023143"/>
    </source>
</evidence>
<evidence type="ECO:0000256" key="6">
    <source>
        <dbReference type="ARBA" id="ARBA00022989"/>
    </source>
</evidence>
<comment type="subcellular location">
    <subcellularLocation>
        <location evidence="10">Cell membrane</location>
        <topology evidence="10">Multi-pass membrane protein</topology>
    </subcellularLocation>
    <subcellularLocation>
        <location evidence="10">Bacterial flagellum basal body</location>
    </subcellularLocation>
</comment>